<dbReference type="OrthoDB" id="190375at2759"/>
<dbReference type="Gene3D" id="1.20.5.190">
    <property type="match status" value="1"/>
</dbReference>
<dbReference type="Proteomes" id="UP000070089">
    <property type="component" value="Unassembled WGS sequence"/>
</dbReference>
<dbReference type="SUPFAM" id="SSF52540">
    <property type="entry name" value="P-loop containing nucleoside triphosphate hydrolases"/>
    <property type="match status" value="1"/>
</dbReference>
<feature type="compositionally biased region" description="Low complexity" evidence="1">
    <location>
        <begin position="235"/>
        <end position="256"/>
    </location>
</feature>
<feature type="region of interest" description="Disordered" evidence="1">
    <location>
        <begin position="226"/>
        <end position="262"/>
    </location>
</feature>
<dbReference type="InterPro" id="IPR000048">
    <property type="entry name" value="IQ_motif_EF-hand-BS"/>
</dbReference>
<evidence type="ECO:0000313" key="3">
    <source>
        <dbReference type="Proteomes" id="UP000070089"/>
    </source>
</evidence>
<protein>
    <submittedName>
        <fullName evidence="2">Uncharacterized protein</fullName>
    </submittedName>
</protein>
<sequence length="262" mass="29653">MFILEVLDMEERFTDEVFEEFLVQNSSTIQDSILMVQKIRLIQAFTRGHLVHRRYCIVKESAIVIQKNYMRKRAVVETTRLFDAAMYLRRKEFFDRYATTIQAAFRGFYARKYILDASQRRRYIAAVATVSANLAEEAREFSKKCAAEKIAEENQRKAAYIKGLAHQHHLRSTKAIPGVYKPQFPISPQTINGRPLDDIIKAEGLALAKRATFSVTRSRTSKFPLISSTTSSQKNSNGLTSSGPNLLSPLPGPLSGIPTSTQ</sequence>
<dbReference type="VEuPathDB" id="GiardiaDB:QR46_2079"/>
<dbReference type="EMBL" id="JXTI01000051">
    <property type="protein sequence ID" value="KWX13899.1"/>
    <property type="molecule type" value="Genomic_DNA"/>
</dbReference>
<dbReference type="Pfam" id="PF00612">
    <property type="entry name" value="IQ"/>
    <property type="match status" value="2"/>
</dbReference>
<dbReference type="InterPro" id="IPR027417">
    <property type="entry name" value="P-loop_NTPase"/>
</dbReference>
<dbReference type="AlphaFoldDB" id="A0A132NUZ0"/>
<proteinExistence type="predicted"/>
<reference evidence="2 3" key="1">
    <citation type="journal article" date="2015" name="Mol. Biochem. Parasitol.">
        <title>Identification of polymorphic genes for use in assemblage B genotyping assays through comparative genomics of multiple assemblage B Giardia duodenalis isolates.</title>
        <authorList>
            <person name="Wielinga C."/>
            <person name="Thompson R.C."/>
            <person name="Monis P."/>
            <person name="Ryan U."/>
        </authorList>
    </citation>
    <scope>NUCLEOTIDE SEQUENCE [LARGE SCALE GENOMIC DNA]</scope>
    <source>
        <strain evidence="2 3">BAH15c1</strain>
    </source>
</reference>
<dbReference type="PROSITE" id="PS50096">
    <property type="entry name" value="IQ"/>
    <property type="match status" value="1"/>
</dbReference>
<organism evidence="2 3">
    <name type="scientific">Giardia duodenalis assemblage B</name>
    <dbReference type="NCBI Taxonomy" id="1394984"/>
    <lineage>
        <taxon>Eukaryota</taxon>
        <taxon>Metamonada</taxon>
        <taxon>Diplomonadida</taxon>
        <taxon>Hexamitidae</taxon>
        <taxon>Giardiinae</taxon>
        <taxon>Giardia</taxon>
    </lineage>
</organism>
<accession>A0A132NUZ0</accession>
<gene>
    <name evidence="2" type="ORF">QR46_2079</name>
</gene>
<evidence type="ECO:0000313" key="2">
    <source>
        <dbReference type="EMBL" id="KWX13899.1"/>
    </source>
</evidence>
<name>A0A132NUZ0_GIAIN</name>
<evidence type="ECO:0000256" key="1">
    <source>
        <dbReference type="SAM" id="MobiDB-lite"/>
    </source>
</evidence>
<comment type="caution">
    <text evidence="2">The sequence shown here is derived from an EMBL/GenBank/DDBJ whole genome shotgun (WGS) entry which is preliminary data.</text>
</comment>